<dbReference type="KEGG" id="egd:GS424_008125"/>
<name>A0A6L7IQ34_9ACTN</name>
<dbReference type="InterPro" id="IPR029068">
    <property type="entry name" value="Glyas_Bleomycin-R_OHBP_Dase"/>
</dbReference>
<dbReference type="EMBL" id="CP063310">
    <property type="protein sequence ID" value="QOS69791.1"/>
    <property type="molecule type" value="Genomic_DNA"/>
</dbReference>
<dbReference type="CDD" id="cd06588">
    <property type="entry name" value="PhnB_like"/>
    <property type="match status" value="1"/>
</dbReference>
<proteinExistence type="predicted"/>
<dbReference type="Pfam" id="PF06983">
    <property type="entry name" value="3-dmu-9_3-mt"/>
    <property type="match status" value="1"/>
</dbReference>
<evidence type="ECO:0000313" key="3">
    <source>
        <dbReference type="Proteomes" id="UP000478463"/>
    </source>
</evidence>
<dbReference type="PANTHER" id="PTHR33990">
    <property type="entry name" value="PROTEIN YJDN-RELATED"/>
    <property type="match status" value="1"/>
</dbReference>
<accession>A0A6L7IQ34</accession>
<dbReference type="Gene3D" id="3.10.180.10">
    <property type="entry name" value="2,3-Dihydroxybiphenyl 1,2-Dioxygenase, domain 1"/>
    <property type="match status" value="1"/>
</dbReference>
<protein>
    <submittedName>
        <fullName evidence="2">VOC family protein</fullName>
    </submittedName>
</protein>
<dbReference type="PIRSF" id="PIRSF021700">
    <property type="entry name" value="3_dmu_93_MTrfase"/>
    <property type="match status" value="1"/>
</dbReference>
<dbReference type="SUPFAM" id="SSF54593">
    <property type="entry name" value="Glyoxalase/Bleomycin resistance protein/Dihydroxybiphenyl dioxygenase"/>
    <property type="match status" value="1"/>
</dbReference>
<organism evidence="2 3">
    <name type="scientific">Eggerthella guodeyinii</name>
    <dbReference type="NCBI Taxonomy" id="2690837"/>
    <lineage>
        <taxon>Bacteria</taxon>
        <taxon>Bacillati</taxon>
        <taxon>Actinomycetota</taxon>
        <taxon>Coriobacteriia</taxon>
        <taxon>Eggerthellales</taxon>
        <taxon>Eggerthellaceae</taxon>
        <taxon>Eggerthella</taxon>
    </lineage>
</organism>
<sequence>MHLPTQRLSTFLTFNGNAREAMEFYAAVVPGARIESLALFGEGAPNGDEGTVLNGSLSIGDANLLFMDMQAASPAPAFSWATSLFLACADEDEFDRAFAGLSQDGAVMMGPEPVMDLRKVAWVTDRFGVTWQMVWD</sequence>
<dbReference type="RefSeq" id="WP_160941620.1">
    <property type="nucleotide sequence ID" value="NZ_CP063310.1"/>
</dbReference>
<evidence type="ECO:0000313" key="2">
    <source>
        <dbReference type="EMBL" id="QOS69791.1"/>
    </source>
</evidence>
<dbReference type="InterPro" id="IPR009725">
    <property type="entry name" value="3_dmu_93_MTrfase"/>
</dbReference>
<gene>
    <name evidence="2" type="ORF">GS424_008125</name>
</gene>
<evidence type="ECO:0000259" key="1">
    <source>
        <dbReference type="Pfam" id="PF06983"/>
    </source>
</evidence>
<feature type="domain" description="PhnB-like" evidence="1">
    <location>
        <begin position="7"/>
        <end position="134"/>
    </location>
</feature>
<dbReference type="PANTHER" id="PTHR33990:SF4">
    <property type="entry name" value="PHNB-LIKE DOMAIN-CONTAINING PROTEIN"/>
    <property type="match status" value="1"/>
</dbReference>
<dbReference type="InterPro" id="IPR028973">
    <property type="entry name" value="PhnB-like"/>
</dbReference>
<dbReference type="Proteomes" id="UP000478463">
    <property type="component" value="Chromosome"/>
</dbReference>
<dbReference type="AlphaFoldDB" id="A0A6L7IQ34"/>
<reference evidence="2 3" key="1">
    <citation type="submission" date="2020-10" db="EMBL/GenBank/DDBJ databases">
        <title>Eggerthella sp. nov., isolated from human feces.</title>
        <authorList>
            <person name="Yajun G."/>
        </authorList>
    </citation>
    <scope>NUCLEOTIDE SEQUENCE [LARGE SCALE GENOMIC DNA]</scope>
    <source>
        <strain evidence="2 3">HF-1101</strain>
    </source>
</reference>